<keyword evidence="1" id="KW-0472">Membrane</keyword>
<evidence type="ECO:0000256" key="1">
    <source>
        <dbReference type="SAM" id="Phobius"/>
    </source>
</evidence>
<organism evidence="2 3">
    <name type="scientific">Sphingomonas aerophila</name>
    <dbReference type="NCBI Taxonomy" id="1344948"/>
    <lineage>
        <taxon>Bacteria</taxon>
        <taxon>Pseudomonadati</taxon>
        <taxon>Pseudomonadota</taxon>
        <taxon>Alphaproteobacteria</taxon>
        <taxon>Sphingomonadales</taxon>
        <taxon>Sphingomonadaceae</taxon>
        <taxon>Sphingomonas</taxon>
    </lineage>
</organism>
<dbReference type="AlphaFoldDB" id="A0A7W9EVP1"/>
<feature type="transmembrane region" description="Helical" evidence="1">
    <location>
        <begin position="6"/>
        <end position="24"/>
    </location>
</feature>
<comment type="caution">
    <text evidence="2">The sequence shown here is derived from an EMBL/GenBank/DDBJ whole genome shotgun (WGS) entry which is preliminary data.</text>
</comment>
<keyword evidence="1" id="KW-1133">Transmembrane helix</keyword>
<sequence length="63" mass="7005">MWSLLVWNVAALIAVIYCLIKAVFDLRARRFVWGIIGLLSAGIILLTPMKTHAIKVDLPIAQS</sequence>
<keyword evidence="3" id="KW-1185">Reference proteome</keyword>
<protein>
    <submittedName>
        <fullName evidence="2">Uncharacterized protein</fullName>
    </submittedName>
</protein>
<evidence type="ECO:0000313" key="3">
    <source>
        <dbReference type="Proteomes" id="UP000546200"/>
    </source>
</evidence>
<feature type="transmembrane region" description="Helical" evidence="1">
    <location>
        <begin position="31"/>
        <end position="49"/>
    </location>
</feature>
<proteinExistence type="predicted"/>
<reference evidence="2 3" key="1">
    <citation type="submission" date="2020-08" db="EMBL/GenBank/DDBJ databases">
        <title>Genomic Encyclopedia of Type Strains, Phase IV (KMG-IV): sequencing the most valuable type-strain genomes for metagenomic binning, comparative biology and taxonomic classification.</title>
        <authorList>
            <person name="Goeker M."/>
        </authorList>
    </citation>
    <scope>NUCLEOTIDE SEQUENCE [LARGE SCALE GENOMIC DNA]</scope>
    <source>
        <strain evidence="2 3">DSM 100044</strain>
    </source>
</reference>
<name>A0A7W9EVP1_9SPHN</name>
<accession>A0A7W9EVP1</accession>
<keyword evidence="1" id="KW-0812">Transmembrane</keyword>
<dbReference type="Proteomes" id="UP000546200">
    <property type="component" value="Unassembled WGS sequence"/>
</dbReference>
<evidence type="ECO:0000313" key="2">
    <source>
        <dbReference type="EMBL" id="MBB5716451.1"/>
    </source>
</evidence>
<dbReference type="EMBL" id="JACIJK010000011">
    <property type="protein sequence ID" value="MBB5716451.1"/>
    <property type="molecule type" value="Genomic_DNA"/>
</dbReference>
<gene>
    <name evidence="2" type="ORF">FHS94_003317</name>
</gene>